<evidence type="ECO:0000313" key="9">
    <source>
        <dbReference type="EMBL" id="MBB5696538.1"/>
    </source>
</evidence>
<dbReference type="AlphaFoldDB" id="A0A840Y5W0"/>
<evidence type="ECO:0000256" key="2">
    <source>
        <dbReference type="ARBA" id="ARBA00004613"/>
    </source>
</evidence>
<dbReference type="RefSeq" id="WP_376766455.1">
    <property type="nucleotide sequence ID" value="NZ_JACIJD010000052.1"/>
</dbReference>
<dbReference type="Proteomes" id="UP000580654">
    <property type="component" value="Unassembled WGS sequence"/>
</dbReference>
<dbReference type="PRINTS" id="PR00313">
    <property type="entry name" value="CABNDNGRPT"/>
</dbReference>
<evidence type="ECO:0000256" key="5">
    <source>
        <dbReference type="ARBA" id="ARBA00022737"/>
    </source>
</evidence>
<keyword evidence="4" id="KW-0800">Toxin</keyword>
<evidence type="ECO:0000256" key="6">
    <source>
        <dbReference type="ARBA" id="ARBA00023026"/>
    </source>
</evidence>
<dbReference type="PANTHER" id="PTHR38340:SF1">
    <property type="entry name" value="S-LAYER PROTEIN"/>
    <property type="match status" value="1"/>
</dbReference>
<gene>
    <name evidence="9" type="ORF">FHS87_004609</name>
</gene>
<dbReference type="SUPFAM" id="SSF51120">
    <property type="entry name" value="beta-Roll"/>
    <property type="match status" value="6"/>
</dbReference>
<feature type="compositionally biased region" description="Acidic residues" evidence="8">
    <location>
        <begin position="627"/>
        <end position="637"/>
    </location>
</feature>
<keyword evidence="3" id="KW-0964">Secreted</keyword>
<evidence type="ECO:0000256" key="8">
    <source>
        <dbReference type="SAM" id="MobiDB-lite"/>
    </source>
</evidence>
<name>A0A840Y5W0_9PROT</name>
<feature type="region of interest" description="Disordered" evidence="8">
    <location>
        <begin position="627"/>
        <end position="654"/>
    </location>
</feature>
<dbReference type="GO" id="GO:0005509">
    <property type="term" value="F:calcium ion binding"/>
    <property type="evidence" value="ECO:0007669"/>
    <property type="project" value="InterPro"/>
</dbReference>
<proteinExistence type="predicted"/>
<dbReference type="InterPro" id="IPR050557">
    <property type="entry name" value="RTX_toxin/Mannuronan_C5-epim"/>
</dbReference>
<dbReference type="PRINTS" id="PR01488">
    <property type="entry name" value="RTXTOXINA"/>
</dbReference>
<keyword evidence="10" id="KW-1185">Reference proteome</keyword>
<dbReference type="InterPro" id="IPR011049">
    <property type="entry name" value="Serralysin-like_metalloprot_C"/>
</dbReference>
<dbReference type="Pfam" id="PF00353">
    <property type="entry name" value="HemolysinCabind"/>
    <property type="match status" value="10"/>
</dbReference>
<keyword evidence="5" id="KW-0677">Repeat</keyword>
<accession>A0A840Y5W0</accession>
<evidence type="ECO:0000256" key="4">
    <source>
        <dbReference type="ARBA" id="ARBA00022656"/>
    </source>
</evidence>
<dbReference type="InterPro" id="IPR003995">
    <property type="entry name" value="RTX_toxin_determinant-A"/>
</dbReference>
<comment type="subcellular location">
    <subcellularLocation>
        <location evidence="1">Membrane</location>
    </subcellularLocation>
    <subcellularLocation>
        <location evidence="2">Secreted</location>
    </subcellularLocation>
</comment>
<sequence length="1258" mass="124539">MATISASAWGNSLDMLDGFNVNEPSFGAGTTHSGPAVAGNGGTRFGVAYRQDVLDPITELVIESHVRLQVLDHVLAPVAAAEAGPLQLDDGLGTILGGPSVIGWGGGYAAVWQERATATGPITFHARLTGPDGLARTEFILSPPQARPGLVQYDLALVSHALPAGSATSLPGFTAAWVEEATGQPARVKLQRYGLTLDDSGQPVSVQPLGADGSPGGANGDAVLDLGPGRDPSLAMLPDGDLAILWIGPDGRLHGQVRDAESGAPLPSGAIDLDSALAGILVPNGAMARIVALGDGSLGVFWVDGSGAVPVIKGMPFVVDTAGGSWTAGAATIVATLPPGHGGDFDVAGLDAAGGATVSFGTADGRLLVQHVSLAAGSPPAFSIPAEEPYEAFQGDGAIAAREHAVTGLVGERVVVVTQDPNGDIAAQILDTRAPNQVLLGDGGEDAAPRADILVGTVGDDLIIADRAGSAGAADSLHGALGDDTLLGGGGNDLLDGGDGQDSAAYRGPRHLYSITLNGDGSLTVRDMRPGATASHDGQDILRGVEEIAFGVTVAGSVLLPGGDAVSADLFYGVNDLPPGEAITGPGDGAAADILTGTEEADRIDGRDGDDELQGGFGDDFLIGGSGEDEILGEDGNDTLSGGAEDDRLEGGAGNDVLLGGFGEDSLDGGEGTDTVSYRGEFADFTIDLLAGETRSNRDPDTGETIAPALEDRFSGIENATGGEGNDVIVGDGGANVLSGRGGNDLLTGGAGADTLSGGVGDDSLTGGLGNDVFDGGAGNDVITDLRGEGTADVVQYGGTRNSYAIAYNAQTGVFTVTDTEGGGTDLVSGVELFRFGDGQFTDGQLIAQLTTTGLVIDGTADPDLLDGTLGNDSISGFQGADVLNGLDGNDTLAGGAGRDTLRGGAGEDRLLGGLGADVLHGGLGHDTLLGGDGDDRLEGGNGADRLEGGEGADILEGGDGADTLDGGAGPDTMAGGGGADIYIADDAGDLAIEIAGGGNDTVRSSVSYVLGGFIENLDLTGAGNVDGTGNSGGNLIRGNLGNNRLDGGGGADILEGGAGNDTYVVDTVLDAVHELAGEGVDTVVVSAGAPVTTWVLASTSGLATSFIERLVLEGAGDQGAIGNELDNELVGNGGRNNLIGGEGNDTLDGGLGADTLAGGLGDDVYFVDNLGDAVTELAGGGTDEVRTTVSLTLAAEVERLTLLGTANLSGTGNGQANLITGNAGNNRLEGGLGSDTLLGGLGRDTLVGGLGDDTYFV</sequence>
<organism evidence="9 10">
    <name type="scientific">Muricoccus pecuniae</name>
    <dbReference type="NCBI Taxonomy" id="693023"/>
    <lineage>
        <taxon>Bacteria</taxon>
        <taxon>Pseudomonadati</taxon>
        <taxon>Pseudomonadota</taxon>
        <taxon>Alphaproteobacteria</taxon>
        <taxon>Acetobacterales</taxon>
        <taxon>Roseomonadaceae</taxon>
        <taxon>Muricoccus</taxon>
    </lineage>
</organism>
<dbReference type="GO" id="GO:0090729">
    <property type="term" value="F:toxin activity"/>
    <property type="evidence" value="ECO:0007669"/>
    <property type="project" value="UniProtKB-KW"/>
</dbReference>
<dbReference type="GO" id="GO:0016020">
    <property type="term" value="C:membrane"/>
    <property type="evidence" value="ECO:0007669"/>
    <property type="project" value="UniProtKB-SubCell"/>
</dbReference>
<dbReference type="Gene3D" id="2.150.10.10">
    <property type="entry name" value="Serralysin-like metalloprotease, C-terminal"/>
    <property type="match status" value="7"/>
</dbReference>
<evidence type="ECO:0000256" key="1">
    <source>
        <dbReference type="ARBA" id="ARBA00004370"/>
    </source>
</evidence>
<keyword evidence="7" id="KW-0472">Membrane</keyword>
<reference evidence="9 10" key="1">
    <citation type="submission" date="2020-08" db="EMBL/GenBank/DDBJ databases">
        <title>Genomic Encyclopedia of Type Strains, Phase IV (KMG-IV): sequencing the most valuable type-strain genomes for metagenomic binning, comparative biology and taxonomic classification.</title>
        <authorList>
            <person name="Goeker M."/>
        </authorList>
    </citation>
    <scope>NUCLEOTIDE SEQUENCE [LARGE SCALE GENOMIC DNA]</scope>
    <source>
        <strain evidence="9 10">DSM 25622</strain>
    </source>
</reference>
<feature type="region of interest" description="Disordered" evidence="8">
    <location>
        <begin position="931"/>
        <end position="972"/>
    </location>
</feature>
<evidence type="ECO:0000256" key="3">
    <source>
        <dbReference type="ARBA" id="ARBA00022525"/>
    </source>
</evidence>
<protein>
    <submittedName>
        <fullName evidence="9">Ca2+-binding RTX toxin-like protein</fullName>
    </submittedName>
</protein>
<dbReference type="GO" id="GO:0005576">
    <property type="term" value="C:extracellular region"/>
    <property type="evidence" value="ECO:0007669"/>
    <property type="project" value="UniProtKB-SubCell"/>
</dbReference>
<dbReference type="PANTHER" id="PTHR38340">
    <property type="entry name" value="S-LAYER PROTEIN"/>
    <property type="match status" value="1"/>
</dbReference>
<dbReference type="EMBL" id="JACIJD010000052">
    <property type="protein sequence ID" value="MBB5696538.1"/>
    <property type="molecule type" value="Genomic_DNA"/>
</dbReference>
<dbReference type="InterPro" id="IPR001343">
    <property type="entry name" value="Hemolysn_Ca-bd"/>
</dbReference>
<keyword evidence="6" id="KW-0843">Virulence</keyword>
<comment type="caution">
    <text evidence="9">The sequence shown here is derived from an EMBL/GenBank/DDBJ whole genome shotgun (WGS) entry which is preliminary data.</text>
</comment>
<feature type="compositionally biased region" description="Basic and acidic residues" evidence="8">
    <location>
        <begin position="934"/>
        <end position="949"/>
    </location>
</feature>
<dbReference type="InterPro" id="IPR018511">
    <property type="entry name" value="Hemolysin-typ_Ca-bd_CS"/>
</dbReference>
<evidence type="ECO:0000256" key="7">
    <source>
        <dbReference type="ARBA" id="ARBA00023136"/>
    </source>
</evidence>
<dbReference type="PROSITE" id="PS00330">
    <property type="entry name" value="HEMOLYSIN_CALCIUM"/>
    <property type="match status" value="12"/>
</dbReference>
<feature type="non-terminal residue" evidence="9">
    <location>
        <position position="1258"/>
    </location>
</feature>
<evidence type="ECO:0000313" key="10">
    <source>
        <dbReference type="Proteomes" id="UP000580654"/>
    </source>
</evidence>